<sequence length="73" mass="8332">MRLASTRQVDEAGAHAALMEGRYNAIASHWNNQGDEVKKAHLKLRSEIAGLVEERRRDDEKITTLRDLCDQQD</sequence>
<dbReference type="AlphaFoldDB" id="A0A0G4MFB8"/>
<accession>A0A0G4MFB8</accession>
<evidence type="ECO:0000313" key="2">
    <source>
        <dbReference type="Proteomes" id="UP000044602"/>
    </source>
</evidence>
<feature type="non-terminal residue" evidence="1">
    <location>
        <position position="73"/>
    </location>
</feature>
<protein>
    <submittedName>
        <fullName evidence="1">Uncharacterized protein</fullName>
    </submittedName>
</protein>
<name>A0A0G4MFB8_VERLO</name>
<dbReference type="Proteomes" id="UP000044602">
    <property type="component" value="Unassembled WGS sequence"/>
</dbReference>
<reference evidence="1 2" key="1">
    <citation type="submission" date="2015-05" db="EMBL/GenBank/DDBJ databases">
        <authorList>
            <person name="Wang D.B."/>
            <person name="Wang M."/>
        </authorList>
    </citation>
    <scope>NUCLEOTIDE SEQUENCE [LARGE SCALE GENOMIC DNA]</scope>
    <source>
        <strain evidence="1">VL1</strain>
    </source>
</reference>
<gene>
    <name evidence="1" type="ORF">BN1708_019173</name>
</gene>
<dbReference type="STRING" id="100787.A0A0G4MFB8"/>
<keyword evidence="2" id="KW-1185">Reference proteome</keyword>
<proteinExistence type="predicted"/>
<dbReference type="EMBL" id="CVQH01022415">
    <property type="protein sequence ID" value="CRK32978.1"/>
    <property type="molecule type" value="Genomic_DNA"/>
</dbReference>
<organism evidence="1 2">
    <name type="scientific">Verticillium longisporum</name>
    <name type="common">Verticillium dahliae var. longisporum</name>
    <dbReference type="NCBI Taxonomy" id="100787"/>
    <lineage>
        <taxon>Eukaryota</taxon>
        <taxon>Fungi</taxon>
        <taxon>Dikarya</taxon>
        <taxon>Ascomycota</taxon>
        <taxon>Pezizomycotina</taxon>
        <taxon>Sordariomycetes</taxon>
        <taxon>Hypocreomycetidae</taxon>
        <taxon>Glomerellales</taxon>
        <taxon>Plectosphaerellaceae</taxon>
        <taxon>Verticillium</taxon>
    </lineage>
</organism>
<evidence type="ECO:0000313" key="1">
    <source>
        <dbReference type="EMBL" id="CRK32978.1"/>
    </source>
</evidence>